<evidence type="ECO:0000313" key="2">
    <source>
        <dbReference type="EMBL" id="KYF50691.1"/>
    </source>
</evidence>
<gene>
    <name evidence="2" type="ORF">BE08_17550</name>
</gene>
<organism evidence="2 3">
    <name type="scientific">Sorangium cellulosum</name>
    <name type="common">Polyangium cellulosum</name>
    <dbReference type="NCBI Taxonomy" id="56"/>
    <lineage>
        <taxon>Bacteria</taxon>
        <taxon>Pseudomonadati</taxon>
        <taxon>Myxococcota</taxon>
        <taxon>Polyangia</taxon>
        <taxon>Polyangiales</taxon>
        <taxon>Polyangiaceae</taxon>
        <taxon>Sorangium</taxon>
    </lineage>
</organism>
<feature type="domain" description="DUF6896" evidence="1">
    <location>
        <begin position="6"/>
        <end position="86"/>
    </location>
</feature>
<protein>
    <recommendedName>
        <fullName evidence="1">DUF6896 domain-containing protein</fullName>
    </recommendedName>
</protein>
<name>A0A150P4Z2_SORCE</name>
<accession>A0A150P4Z2</accession>
<dbReference type="EMBL" id="JELY01003114">
    <property type="protein sequence ID" value="KYF50691.1"/>
    <property type="molecule type" value="Genomic_DNA"/>
</dbReference>
<evidence type="ECO:0000313" key="3">
    <source>
        <dbReference type="Proteomes" id="UP000075420"/>
    </source>
</evidence>
<reference evidence="2 3" key="1">
    <citation type="submission" date="2014-02" db="EMBL/GenBank/DDBJ databases">
        <title>The small core and large imbalanced accessory genome model reveals a collaborative survival strategy of Sorangium cellulosum strains in nature.</title>
        <authorList>
            <person name="Han K."/>
            <person name="Peng R."/>
            <person name="Blom J."/>
            <person name="Li Y.-Z."/>
        </authorList>
    </citation>
    <scope>NUCLEOTIDE SEQUENCE [LARGE SCALE GENOMIC DNA]</scope>
    <source>
        <strain evidence="2 3">So0157-25</strain>
    </source>
</reference>
<proteinExistence type="predicted"/>
<dbReference type="Pfam" id="PF21837">
    <property type="entry name" value="DUF6896"/>
    <property type="match status" value="1"/>
</dbReference>
<dbReference type="InterPro" id="IPR054191">
    <property type="entry name" value="DUF6896"/>
</dbReference>
<dbReference type="Proteomes" id="UP000075420">
    <property type="component" value="Unassembled WGS sequence"/>
</dbReference>
<sequence>MEAGASWSHQRHGAGVTFVSPEGIRVNAHVAMAEYPEGIDGGRLFEYLESLGVASVHFEGIEYSIAKHEMDKLMDQMARSGLLRPVVSSGRFVHRLFELTQELPLSGS</sequence>
<comment type="caution">
    <text evidence="2">The sequence shown here is derived from an EMBL/GenBank/DDBJ whole genome shotgun (WGS) entry which is preliminary data.</text>
</comment>
<evidence type="ECO:0000259" key="1">
    <source>
        <dbReference type="Pfam" id="PF21837"/>
    </source>
</evidence>
<dbReference type="AlphaFoldDB" id="A0A150P4Z2"/>